<feature type="compositionally biased region" description="Basic and acidic residues" evidence="1">
    <location>
        <begin position="119"/>
        <end position="141"/>
    </location>
</feature>
<sequence length="470" mass="51248">METPSIGLQKPLPRCALEAGSQNGGAGPETPKAPSFLLLVPVRATDHDATDLDEELPATSVPIYSTSLGAVLREASRPAWALSSAEDGSWRPPAAPETSAQAPQVPEVSGSGPGKPTRARKDSPAELRHEGWERLETDRSRLAASPASEMGRSLDRQQMEASEEFDGALLQMEKKWEALSESAKESRPLQEPARGLEERIAQLESRRETFVATLTALQEQHAEAQEELRKQKEHCEKLEAELASAGVTAAKSVKDLTAAKQEVRDLKDTIQALEGERAEQLKVEAQLKRAVHSLELQNSELQKLIDSHEVRVQAHSQASESVEADLVTAEKKNHELRTALAALRRENECVARERAEMEVENESLRRENGRVRRALADANSQLSSLCAPPPQAALKLGDSSTPLTDPALTLVSSSASESSIKAGRASPTGPTQEEAGKRQLDQSLVTAEALKTLSYRERLKIFEDQTRSSR</sequence>
<feature type="region of interest" description="Disordered" evidence="1">
    <location>
        <begin position="76"/>
        <end position="168"/>
    </location>
</feature>
<accession>A0A7R9YA70</accession>
<dbReference type="AlphaFoldDB" id="A0A7R9YA70"/>
<name>A0A7R9YA70_9STRA</name>
<evidence type="ECO:0000256" key="1">
    <source>
        <dbReference type="SAM" id="MobiDB-lite"/>
    </source>
</evidence>
<dbReference type="EMBL" id="HBEA01004136">
    <property type="protein sequence ID" value="CAD8253642.1"/>
    <property type="molecule type" value="Transcribed_RNA"/>
</dbReference>
<feature type="region of interest" description="Disordered" evidence="1">
    <location>
        <begin position="176"/>
        <end position="195"/>
    </location>
</feature>
<gene>
    <name evidence="2" type="ORF">PPYR1160_LOCUS3134</name>
</gene>
<feature type="region of interest" description="Disordered" evidence="1">
    <location>
        <begin position="1"/>
        <end position="34"/>
    </location>
</feature>
<protein>
    <submittedName>
        <fullName evidence="2">Uncharacterized protein</fullName>
    </submittedName>
</protein>
<dbReference type="Gene3D" id="1.10.287.1490">
    <property type="match status" value="1"/>
</dbReference>
<organism evidence="2">
    <name type="scientific">Pinguiococcus pyrenoidosus</name>
    <dbReference type="NCBI Taxonomy" id="172671"/>
    <lineage>
        <taxon>Eukaryota</taxon>
        <taxon>Sar</taxon>
        <taxon>Stramenopiles</taxon>
        <taxon>Ochrophyta</taxon>
        <taxon>Pinguiophyceae</taxon>
        <taxon>Pinguiochrysidales</taxon>
        <taxon>Pinguiochrysidaceae</taxon>
        <taxon>Pinguiococcus</taxon>
    </lineage>
</organism>
<proteinExistence type="predicted"/>
<reference evidence="2" key="1">
    <citation type="submission" date="2021-01" db="EMBL/GenBank/DDBJ databases">
        <authorList>
            <person name="Corre E."/>
            <person name="Pelletier E."/>
            <person name="Niang G."/>
            <person name="Scheremetjew M."/>
            <person name="Finn R."/>
            <person name="Kale V."/>
            <person name="Holt S."/>
            <person name="Cochrane G."/>
            <person name="Meng A."/>
            <person name="Brown T."/>
            <person name="Cohen L."/>
        </authorList>
    </citation>
    <scope>NUCLEOTIDE SEQUENCE</scope>
    <source>
        <strain evidence="2">CCMP2078</strain>
    </source>
</reference>
<feature type="region of interest" description="Disordered" evidence="1">
    <location>
        <begin position="411"/>
        <end position="443"/>
    </location>
</feature>
<evidence type="ECO:0000313" key="2">
    <source>
        <dbReference type="EMBL" id="CAD8253642.1"/>
    </source>
</evidence>